<dbReference type="PANTHER" id="PTHR31170">
    <property type="entry name" value="BNAC04G53230D PROTEIN"/>
    <property type="match status" value="1"/>
</dbReference>
<dbReference type="OrthoDB" id="767163at2759"/>
<dbReference type="InterPro" id="IPR004158">
    <property type="entry name" value="DUF247_pln"/>
</dbReference>
<accession>A0A843WHY1</accession>
<keyword evidence="1" id="KW-1133">Transmembrane helix</keyword>
<name>A0A843WHY1_COLES</name>
<dbReference type="EMBL" id="NMUH01003850">
    <property type="protein sequence ID" value="MQM07336.1"/>
    <property type="molecule type" value="Genomic_DNA"/>
</dbReference>
<dbReference type="Proteomes" id="UP000652761">
    <property type="component" value="Unassembled WGS sequence"/>
</dbReference>
<reference evidence="2" key="1">
    <citation type="submission" date="2017-07" db="EMBL/GenBank/DDBJ databases">
        <title>Taro Niue Genome Assembly and Annotation.</title>
        <authorList>
            <person name="Atibalentja N."/>
            <person name="Keating K."/>
            <person name="Fields C.J."/>
        </authorList>
    </citation>
    <scope>NUCLEOTIDE SEQUENCE</scope>
    <source>
        <strain evidence="2">Niue_2</strain>
        <tissue evidence="2">Leaf</tissue>
    </source>
</reference>
<proteinExistence type="predicted"/>
<evidence type="ECO:0000256" key="1">
    <source>
        <dbReference type="SAM" id="Phobius"/>
    </source>
</evidence>
<keyword evidence="1" id="KW-0472">Membrane</keyword>
<keyword evidence="1" id="KW-0812">Transmembrane</keyword>
<sequence>MTARRGQSLGAHSAQPRPTILAVFSRNRLHTTKAHLHGFITRDMFLLENQVPFVVLNALMSLRSVKYEEFVRRKITGDTSIAKNWWWWSTNALERGAEEGPAHLLDVLRTELLGRTKSRTCCLRDVEFSVGLVFGQLQLPPIVVDGTARPKFLNLIAMEMCPDSSSDYGVTSYICLLDSLIDHADDVKELRRKRILLNGLGSDQQVADLFNEFTTGLLLESFLYAEAIRKIDKHCSNKNKVSFARMLHTYFSSTWTAISFFAALLLILLAITQTLFTIFPKFAINKH</sequence>
<comment type="caution">
    <text evidence="2">The sequence shown here is derived from an EMBL/GenBank/DDBJ whole genome shotgun (WGS) entry which is preliminary data.</text>
</comment>
<evidence type="ECO:0000313" key="3">
    <source>
        <dbReference type="Proteomes" id="UP000652761"/>
    </source>
</evidence>
<keyword evidence="3" id="KW-1185">Reference proteome</keyword>
<dbReference type="Pfam" id="PF03140">
    <property type="entry name" value="DUF247"/>
    <property type="match status" value="2"/>
</dbReference>
<organism evidence="2 3">
    <name type="scientific">Colocasia esculenta</name>
    <name type="common">Wild taro</name>
    <name type="synonym">Arum esculentum</name>
    <dbReference type="NCBI Taxonomy" id="4460"/>
    <lineage>
        <taxon>Eukaryota</taxon>
        <taxon>Viridiplantae</taxon>
        <taxon>Streptophyta</taxon>
        <taxon>Embryophyta</taxon>
        <taxon>Tracheophyta</taxon>
        <taxon>Spermatophyta</taxon>
        <taxon>Magnoliopsida</taxon>
        <taxon>Liliopsida</taxon>
        <taxon>Araceae</taxon>
        <taxon>Aroideae</taxon>
        <taxon>Colocasieae</taxon>
        <taxon>Colocasia</taxon>
    </lineage>
</organism>
<dbReference type="AlphaFoldDB" id="A0A843WHY1"/>
<feature type="transmembrane region" description="Helical" evidence="1">
    <location>
        <begin position="255"/>
        <end position="279"/>
    </location>
</feature>
<protein>
    <submittedName>
        <fullName evidence="2">Uncharacterized protein</fullName>
    </submittedName>
</protein>
<gene>
    <name evidence="2" type="ORF">Taro_040175</name>
</gene>
<dbReference type="PANTHER" id="PTHR31170:SF25">
    <property type="entry name" value="BNAA09G04570D PROTEIN"/>
    <property type="match status" value="1"/>
</dbReference>
<evidence type="ECO:0000313" key="2">
    <source>
        <dbReference type="EMBL" id="MQM07336.1"/>
    </source>
</evidence>